<sequence>MEDILIVGAGVFGVSTAYHLATTHPGPIRITLLDRSPPPSTRAASNDVNRIIRADYSSKLYMELGFEAIEAWKTLPFFQGTGVYQQSGWIAMDEKGSDVPVRIRENFRALNRDEVILDMEEGEVRRSWGGLLARTDCEPFGSYYYNPSAGWADAGKGLSIMAEEAVRRGVRYEVGEVRRVLLGENGVRGVETETGEVYMADKVLLATGAWTSYLMSAVEDELRMRDEERIERQISAAGVCVAYFQLSEAEKKQYSQLPVFVYGGQGEVIPPTTSGELKFTIATSFKNTIKTPSGHEISVPAAHSVDVPQDLKDDCVFSVKKRLPQLLDHGRHPDRYRIFWDAISPAQQPLITRHPDPRLSNLYFSVGGSFHCYKFLPVIGKYVANVLNGVGNGMEKDQAWSWKPTEGGERGVHESLVPKRELRDFV</sequence>
<comment type="similarity">
    <text evidence="2">Belongs to the MSOX/MTOX family.</text>
</comment>
<evidence type="ECO:0000313" key="8">
    <source>
        <dbReference type="Proteomes" id="UP000234585"/>
    </source>
</evidence>
<dbReference type="RefSeq" id="XP_024675095.1">
    <property type="nucleotide sequence ID" value="XM_024811437.1"/>
</dbReference>
<dbReference type="PANTHER" id="PTHR10961">
    <property type="entry name" value="PEROXISOMAL SARCOSINE OXIDASE"/>
    <property type="match status" value="1"/>
</dbReference>
<protein>
    <submittedName>
        <fullName evidence="7">FAD dependent oxidoreductase</fullName>
    </submittedName>
</protein>
<keyword evidence="5" id="KW-0560">Oxidoreductase</keyword>
<accession>A0A2I2FKD6</accession>
<dbReference type="InterPro" id="IPR045170">
    <property type="entry name" value="MTOX"/>
</dbReference>
<evidence type="ECO:0000259" key="6">
    <source>
        <dbReference type="Pfam" id="PF01266"/>
    </source>
</evidence>
<evidence type="ECO:0000256" key="5">
    <source>
        <dbReference type="ARBA" id="ARBA00023002"/>
    </source>
</evidence>
<dbReference type="Gene3D" id="3.30.9.10">
    <property type="entry name" value="D-Amino Acid Oxidase, subunit A, domain 2"/>
    <property type="match status" value="1"/>
</dbReference>
<dbReference type="GO" id="GO:0050660">
    <property type="term" value="F:flavin adenine dinucleotide binding"/>
    <property type="evidence" value="ECO:0007669"/>
    <property type="project" value="InterPro"/>
</dbReference>
<keyword evidence="3" id="KW-0285">Flavoprotein</keyword>
<evidence type="ECO:0000256" key="2">
    <source>
        <dbReference type="ARBA" id="ARBA00010989"/>
    </source>
</evidence>
<dbReference type="PANTHER" id="PTHR10961:SF37">
    <property type="entry name" value="FAD DEPENDENT OXIDOREDUCTASE DOMAIN-CONTAINING PROTEIN"/>
    <property type="match status" value="1"/>
</dbReference>
<evidence type="ECO:0000313" key="7">
    <source>
        <dbReference type="EMBL" id="PLB41083.1"/>
    </source>
</evidence>
<dbReference type="GO" id="GO:0008115">
    <property type="term" value="F:sarcosine oxidase activity"/>
    <property type="evidence" value="ECO:0007669"/>
    <property type="project" value="TreeGrafter"/>
</dbReference>
<dbReference type="GO" id="GO:0051698">
    <property type="term" value="F:saccharopine oxidase activity"/>
    <property type="evidence" value="ECO:0007669"/>
    <property type="project" value="TreeGrafter"/>
</dbReference>
<evidence type="ECO:0000256" key="1">
    <source>
        <dbReference type="ARBA" id="ARBA00001974"/>
    </source>
</evidence>
<dbReference type="SUPFAM" id="SSF51905">
    <property type="entry name" value="FAD/NAD(P)-binding domain"/>
    <property type="match status" value="1"/>
</dbReference>
<evidence type="ECO:0000256" key="3">
    <source>
        <dbReference type="ARBA" id="ARBA00022630"/>
    </source>
</evidence>
<dbReference type="Gene3D" id="3.50.50.60">
    <property type="entry name" value="FAD/NAD(P)-binding domain"/>
    <property type="match status" value="1"/>
</dbReference>
<evidence type="ECO:0000256" key="4">
    <source>
        <dbReference type="ARBA" id="ARBA00022827"/>
    </source>
</evidence>
<keyword evidence="4" id="KW-0274">FAD</keyword>
<name>A0A2I2FKD6_ASPCN</name>
<organism evidence="7 8">
    <name type="scientific">Aspergillus candidus</name>
    <dbReference type="NCBI Taxonomy" id="41067"/>
    <lineage>
        <taxon>Eukaryota</taxon>
        <taxon>Fungi</taxon>
        <taxon>Dikarya</taxon>
        <taxon>Ascomycota</taxon>
        <taxon>Pezizomycotina</taxon>
        <taxon>Eurotiomycetes</taxon>
        <taxon>Eurotiomycetidae</taxon>
        <taxon>Eurotiales</taxon>
        <taxon>Aspergillaceae</taxon>
        <taxon>Aspergillus</taxon>
        <taxon>Aspergillus subgen. Circumdati</taxon>
    </lineage>
</organism>
<dbReference type="STRING" id="41067.A0A2I2FKD6"/>
<dbReference type="InterPro" id="IPR006076">
    <property type="entry name" value="FAD-dep_OxRdtase"/>
</dbReference>
<dbReference type="Pfam" id="PF01266">
    <property type="entry name" value="DAO"/>
    <property type="match status" value="1"/>
</dbReference>
<feature type="domain" description="FAD dependent oxidoreductase" evidence="6">
    <location>
        <begin position="3"/>
        <end position="385"/>
    </location>
</feature>
<keyword evidence="8" id="KW-1185">Reference proteome</keyword>
<reference evidence="7 8" key="1">
    <citation type="submission" date="2017-12" db="EMBL/GenBank/DDBJ databases">
        <authorList>
            <consortium name="DOE Joint Genome Institute"/>
            <person name="Haridas S."/>
            <person name="Kjaerbolling I."/>
            <person name="Vesth T.C."/>
            <person name="Frisvad J.C."/>
            <person name="Nybo J.L."/>
            <person name="Theobald S."/>
            <person name="Kuo A."/>
            <person name="Bowyer P."/>
            <person name="Matsuda Y."/>
            <person name="Mondo S."/>
            <person name="Lyhne E.K."/>
            <person name="Kogle M.E."/>
            <person name="Clum A."/>
            <person name="Lipzen A."/>
            <person name="Salamov A."/>
            <person name="Ngan C.Y."/>
            <person name="Daum C."/>
            <person name="Chiniquy J."/>
            <person name="Barry K."/>
            <person name="LaButti K."/>
            <person name="Simmons B.A."/>
            <person name="Magnuson J.K."/>
            <person name="Mortensen U.H."/>
            <person name="Larsen T.O."/>
            <person name="Grigoriev I.V."/>
            <person name="Baker S.E."/>
            <person name="Andersen M.R."/>
            <person name="Nordberg H.P."/>
            <person name="Cantor M.N."/>
            <person name="Hua S.X."/>
        </authorList>
    </citation>
    <scope>NUCLEOTIDE SEQUENCE [LARGE SCALE GENOMIC DNA]</scope>
    <source>
        <strain evidence="7 8">CBS 102.13</strain>
    </source>
</reference>
<dbReference type="InterPro" id="IPR036188">
    <property type="entry name" value="FAD/NAD-bd_sf"/>
</dbReference>
<dbReference type="EMBL" id="KZ559122">
    <property type="protein sequence ID" value="PLB41083.1"/>
    <property type="molecule type" value="Genomic_DNA"/>
</dbReference>
<dbReference type="Proteomes" id="UP000234585">
    <property type="component" value="Unassembled WGS sequence"/>
</dbReference>
<dbReference type="OrthoDB" id="2219495at2759"/>
<comment type="cofactor">
    <cofactor evidence="1">
        <name>FAD</name>
        <dbReference type="ChEBI" id="CHEBI:57692"/>
    </cofactor>
</comment>
<dbReference type="AlphaFoldDB" id="A0A2I2FKD6"/>
<gene>
    <name evidence="7" type="ORF">BDW47DRAFT_100468</name>
</gene>
<proteinExistence type="inferred from homology"/>
<dbReference type="GeneID" id="36518597"/>